<evidence type="ECO:0008006" key="4">
    <source>
        <dbReference type="Google" id="ProtNLM"/>
    </source>
</evidence>
<dbReference type="Proteomes" id="UP000244722">
    <property type="component" value="Unassembled WGS sequence"/>
</dbReference>
<accession>A0A2T6ZP87</accession>
<evidence type="ECO:0000256" key="1">
    <source>
        <dbReference type="SAM" id="SignalP"/>
    </source>
</evidence>
<reference evidence="2 3" key="1">
    <citation type="submission" date="2017-04" db="EMBL/GenBank/DDBJ databases">
        <title>Draft genome sequence of Tuber borchii Vittad., a whitish edible truffle.</title>
        <authorList>
            <consortium name="DOE Joint Genome Institute"/>
            <person name="Murat C."/>
            <person name="Kuo A."/>
            <person name="Barry K.W."/>
            <person name="Clum A."/>
            <person name="Dockter R.B."/>
            <person name="Fauchery L."/>
            <person name="Iotti M."/>
            <person name="Kohler A."/>
            <person name="Labutti K."/>
            <person name="Lindquist E.A."/>
            <person name="Lipzen A."/>
            <person name="Ohm R.A."/>
            <person name="Wang M."/>
            <person name="Grigoriev I.V."/>
            <person name="Zambonelli A."/>
            <person name="Martin F.M."/>
        </authorList>
    </citation>
    <scope>NUCLEOTIDE SEQUENCE [LARGE SCALE GENOMIC DNA]</scope>
    <source>
        <strain evidence="2 3">Tbo3840</strain>
    </source>
</reference>
<name>A0A2T6ZP87_TUBBO</name>
<keyword evidence="1" id="KW-0732">Signal</keyword>
<dbReference type="EMBL" id="NESQ01000156">
    <property type="protein sequence ID" value="PUU77301.1"/>
    <property type="molecule type" value="Genomic_DNA"/>
</dbReference>
<evidence type="ECO:0000313" key="3">
    <source>
        <dbReference type="Proteomes" id="UP000244722"/>
    </source>
</evidence>
<sequence>MVLIALLVISLILWASAWSNSLFSLVSCSACSFSGWFSRSFSYSRSRSLSFSQLFDHYSDPPSLIVFSPSRRFYQHNSLLEPPF</sequence>
<dbReference type="AlphaFoldDB" id="A0A2T6ZP87"/>
<comment type="caution">
    <text evidence="2">The sequence shown here is derived from an EMBL/GenBank/DDBJ whole genome shotgun (WGS) entry which is preliminary data.</text>
</comment>
<keyword evidence="3" id="KW-1185">Reference proteome</keyword>
<evidence type="ECO:0000313" key="2">
    <source>
        <dbReference type="EMBL" id="PUU77301.1"/>
    </source>
</evidence>
<gene>
    <name evidence="2" type="ORF">B9Z19DRAFT_1086556</name>
</gene>
<feature type="signal peptide" evidence="1">
    <location>
        <begin position="1"/>
        <end position="19"/>
    </location>
</feature>
<organism evidence="2 3">
    <name type="scientific">Tuber borchii</name>
    <name type="common">White truffle</name>
    <dbReference type="NCBI Taxonomy" id="42251"/>
    <lineage>
        <taxon>Eukaryota</taxon>
        <taxon>Fungi</taxon>
        <taxon>Dikarya</taxon>
        <taxon>Ascomycota</taxon>
        <taxon>Pezizomycotina</taxon>
        <taxon>Pezizomycetes</taxon>
        <taxon>Pezizales</taxon>
        <taxon>Tuberaceae</taxon>
        <taxon>Tuber</taxon>
    </lineage>
</organism>
<protein>
    <recommendedName>
        <fullName evidence="4">Secreted protein</fullName>
    </recommendedName>
</protein>
<feature type="chain" id="PRO_5015520830" description="Secreted protein" evidence="1">
    <location>
        <begin position="20"/>
        <end position="84"/>
    </location>
</feature>
<proteinExistence type="predicted"/>